<evidence type="ECO:0000313" key="2">
    <source>
        <dbReference type="Proteomes" id="UP001597343"/>
    </source>
</evidence>
<dbReference type="InterPro" id="IPR026838">
    <property type="entry name" value="YheC/D"/>
</dbReference>
<evidence type="ECO:0000313" key="1">
    <source>
        <dbReference type="EMBL" id="MFD2171242.1"/>
    </source>
</evidence>
<comment type="caution">
    <text evidence="1">The sequence shown here is derived from an EMBL/GenBank/DDBJ whole genome shotgun (WGS) entry which is preliminary data.</text>
</comment>
<proteinExistence type="predicted"/>
<dbReference type="Pfam" id="PF14398">
    <property type="entry name" value="ATPgrasp_YheCD"/>
    <property type="match status" value="1"/>
</dbReference>
<dbReference type="Gene3D" id="3.30.470.20">
    <property type="entry name" value="ATP-grasp fold, B domain"/>
    <property type="match status" value="1"/>
</dbReference>
<organism evidence="1 2">
    <name type="scientific">Tumebacillus lipolyticus</name>
    <dbReference type="NCBI Taxonomy" id="1280370"/>
    <lineage>
        <taxon>Bacteria</taxon>
        <taxon>Bacillati</taxon>
        <taxon>Bacillota</taxon>
        <taxon>Bacilli</taxon>
        <taxon>Bacillales</taxon>
        <taxon>Alicyclobacillaceae</taxon>
        <taxon>Tumebacillus</taxon>
    </lineage>
</organism>
<gene>
    <name evidence="1" type="ORF">ACFSOY_14835</name>
</gene>
<sequence length="459" mass="52465">MASSKPIRIEPSSLKHGGTIVLPRAQMKEFNLTPGSYTLAFGQKNASVRLRSSDRPEPDVVRVSSDLIHALHLPVGEQLSLYRNGEQIGFGYLFGILANLKTDGDQVCGSQQKVFRNLLQSAHSLQMYGYVFSVAGIDWESQTVLGYRLEDETRWANKRLPLPDVVYDQIISRTYINKSEVAQARERLMRLVASRYFNPGYFDKWQVQRWLKNDRRTAAYMPDAIRFESVEQSAPFLYQYSDVYLKPVHGSLGIGIIRARRRPDGRVFYQIKKKDGSLRQEYSGSVSVFLKKFQVRLKKGPYMIQRTLRLKNWQGRPFDIRILLQKDGTGSWQRTKMFCRIAQHGQITSNLSSGGDALAVKQLLQDMYDGILVRKIIRQLREVAEAIPLAIEQGGIGTVGELGLDLGLDEEGRIWVIEVNAKPWKKPNTEDGEWRDLAQLAFQRPVQYAKYLCETALNR</sequence>
<name>A0ABW4ZZ28_9BACL</name>
<keyword evidence="2" id="KW-1185">Reference proteome</keyword>
<dbReference type="EMBL" id="JBHUIO010000009">
    <property type="protein sequence ID" value="MFD2171242.1"/>
    <property type="molecule type" value="Genomic_DNA"/>
</dbReference>
<accession>A0ABW4ZZ28</accession>
<protein>
    <submittedName>
        <fullName evidence="1">YheC/YheD family protein</fullName>
    </submittedName>
</protein>
<dbReference type="SUPFAM" id="SSF56059">
    <property type="entry name" value="Glutathione synthetase ATP-binding domain-like"/>
    <property type="match status" value="1"/>
</dbReference>
<dbReference type="Proteomes" id="UP001597343">
    <property type="component" value="Unassembled WGS sequence"/>
</dbReference>
<reference evidence="2" key="1">
    <citation type="journal article" date="2019" name="Int. J. Syst. Evol. Microbiol.">
        <title>The Global Catalogue of Microorganisms (GCM) 10K type strain sequencing project: providing services to taxonomists for standard genome sequencing and annotation.</title>
        <authorList>
            <consortium name="The Broad Institute Genomics Platform"/>
            <consortium name="The Broad Institute Genome Sequencing Center for Infectious Disease"/>
            <person name="Wu L."/>
            <person name="Ma J."/>
        </authorList>
    </citation>
    <scope>NUCLEOTIDE SEQUENCE [LARGE SCALE GENOMIC DNA]</scope>
    <source>
        <strain evidence="2">CGMCC 1.13574</strain>
    </source>
</reference>
<dbReference type="RefSeq" id="WP_386047887.1">
    <property type="nucleotide sequence ID" value="NZ_JBHUIO010000009.1"/>
</dbReference>